<dbReference type="RefSeq" id="WP_092079352.1">
    <property type="nucleotide sequence ID" value="NZ_FNAQ01000013.1"/>
</dbReference>
<evidence type="ECO:0000313" key="2">
    <source>
        <dbReference type="EMBL" id="SDE48857.1"/>
    </source>
</evidence>
<dbReference type="GO" id="GO:0005886">
    <property type="term" value="C:plasma membrane"/>
    <property type="evidence" value="ECO:0007669"/>
    <property type="project" value="InterPro"/>
</dbReference>
<keyword evidence="1" id="KW-0812">Transmembrane</keyword>
<keyword evidence="1" id="KW-0472">Membrane</keyword>
<dbReference type="GO" id="GO:0042158">
    <property type="term" value="P:lipoprotein biosynthetic process"/>
    <property type="evidence" value="ECO:0007669"/>
    <property type="project" value="InterPro"/>
</dbReference>
<feature type="transmembrane region" description="Helical" evidence="1">
    <location>
        <begin position="140"/>
        <end position="157"/>
    </location>
</feature>
<evidence type="ECO:0008006" key="4">
    <source>
        <dbReference type="Google" id="ProtNLM"/>
    </source>
</evidence>
<feature type="transmembrane region" description="Helical" evidence="1">
    <location>
        <begin position="61"/>
        <end position="91"/>
    </location>
</feature>
<organism evidence="2 3">
    <name type="scientific">Desulfuromonas thiophila</name>
    <dbReference type="NCBI Taxonomy" id="57664"/>
    <lineage>
        <taxon>Bacteria</taxon>
        <taxon>Pseudomonadati</taxon>
        <taxon>Thermodesulfobacteriota</taxon>
        <taxon>Desulfuromonadia</taxon>
        <taxon>Desulfuromonadales</taxon>
        <taxon>Desulfuromonadaceae</taxon>
        <taxon>Desulfuromonas</taxon>
    </lineage>
</organism>
<sequence>MTNLLILLVLALLSGFYLLWGCRVLPREGWQFIAAVPLRRVGPEQWQGCNLTYYGLLTANAYVAALLLLLLALQAVGVASATVALLGLALLGLCVPASRLVAQWVEGKAHTFTVGGAVFVGILAAPWLVLAINAVVGRQLLPPLATLAALALAYAFGEGFGRLACISFGCCYGRPLAQSGPLVRRLFGRFPLVFEGTTRKIAYASGLQNTAVVPVQALTALLYVGAGLMGLWLYSRGAMLAALLLATLVTQGWRLLSELLRADYRGERRFSAYQWMALLSLFYLPLVASWLPPGPQLPVDLLTGLRGLWHPAILLLAAVLWWLLFLYTGCSRVTGAILQFHVRRERI</sequence>
<proteinExistence type="predicted"/>
<dbReference type="OrthoDB" id="5386948at2"/>
<dbReference type="GO" id="GO:0008961">
    <property type="term" value="F:phosphatidylglycerol-prolipoprotein diacylglyceryl transferase activity"/>
    <property type="evidence" value="ECO:0007669"/>
    <property type="project" value="InterPro"/>
</dbReference>
<dbReference type="AlphaFoldDB" id="A0A1G7DBC8"/>
<feature type="transmembrane region" description="Helical" evidence="1">
    <location>
        <begin position="112"/>
        <end position="134"/>
    </location>
</feature>
<protein>
    <recommendedName>
        <fullName evidence="4">Prolipoprotein diacylglyceryl transferase</fullName>
    </recommendedName>
</protein>
<feature type="transmembrane region" description="Helical" evidence="1">
    <location>
        <begin position="272"/>
        <end position="292"/>
    </location>
</feature>
<dbReference type="STRING" id="57664.SAMN05661003_1134"/>
<dbReference type="EMBL" id="FNAQ01000013">
    <property type="protein sequence ID" value="SDE48857.1"/>
    <property type="molecule type" value="Genomic_DNA"/>
</dbReference>
<gene>
    <name evidence="2" type="ORF">SAMN05661003_1134</name>
</gene>
<keyword evidence="1" id="KW-1133">Transmembrane helix</keyword>
<evidence type="ECO:0000313" key="3">
    <source>
        <dbReference type="Proteomes" id="UP000243205"/>
    </source>
</evidence>
<dbReference type="Proteomes" id="UP000243205">
    <property type="component" value="Unassembled WGS sequence"/>
</dbReference>
<feature type="transmembrane region" description="Helical" evidence="1">
    <location>
        <begin position="211"/>
        <end position="234"/>
    </location>
</feature>
<accession>A0A1G7DBC8</accession>
<keyword evidence="3" id="KW-1185">Reference proteome</keyword>
<dbReference type="Pfam" id="PF01790">
    <property type="entry name" value="LGT"/>
    <property type="match status" value="1"/>
</dbReference>
<feature type="transmembrane region" description="Helical" evidence="1">
    <location>
        <begin position="312"/>
        <end position="338"/>
    </location>
</feature>
<feature type="transmembrane region" description="Helical" evidence="1">
    <location>
        <begin position="240"/>
        <end position="260"/>
    </location>
</feature>
<evidence type="ECO:0000256" key="1">
    <source>
        <dbReference type="SAM" id="Phobius"/>
    </source>
</evidence>
<dbReference type="InterPro" id="IPR001640">
    <property type="entry name" value="Lgt"/>
</dbReference>
<reference evidence="3" key="1">
    <citation type="submission" date="2016-10" db="EMBL/GenBank/DDBJ databases">
        <authorList>
            <person name="Varghese N."/>
            <person name="Submissions S."/>
        </authorList>
    </citation>
    <scope>NUCLEOTIDE SEQUENCE [LARGE SCALE GENOMIC DNA]</scope>
    <source>
        <strain evidence="3">DSM 8987</strain>
    </source>
</reference>
<name>A0A1G7DBC8_9BACT</name>